<dbReference type="AlphaFoldDB" id="A0A9P7KWK7"/>
<dbReference type="EMBL" id="JADFTT010000596">
    <property type="protein sequence ID" value="KAG5759924.1"/>
    <property type="molecule type" value="Genomic_DNA"/>
</dbReference>
<evidence type="ECO:0000259" key="1">
    <source>
        <dbReference type="Pfam" id="PF01636"/>
    </source>
</evidence>
<protein>
    <recommendedName>
        <fullName evidence="1">Aminoglycoside phosphotransferase domain-containing protein</fullName>
    </recommendedName>
</protein>
<dbReference type="SUPFAM" id="SSF56112">
    <property type="entry name" value="Protein kinase-like (PK-like)"/>
    <property type="match status" value="1"/>
</dbReference>
<dbReference type="Gene3D" id="3.30.200.20">
    <property type="entry name" value="Phosphorylase Kinase, domain 1"/>
    <property type="match status" value="1"/>
</dbReference>
<organism evidence="2 3">
    <name type="scientific">Fusarium xylarioides</name>
    <dbReference type="NCBI Taxonomy" id="221167"/>
    <lineage>
        <taxon>Eukaryota</taxon>
        <taxon>Fungi</taxon>
        <taxon>Dikarya</taxon>
        <taxon>Ascomycota</taxon>
        <taxon>Pezizomycotina</taxon>
        <taxon>Sordariomycetes</taxon>
        <taxon>Hypocreomycetidae</taxon>
        <taxon>Hypocreales</taxon>
        <taxon>Nectriaceae</taxon>
        <taxon>Fusarium</taxon>
        <taxon>Fusarium fujikuroi species complex</taxon>
    </lineage>
</organism>
<comment type="caution">
    <text evidence="2">The sequence shown here is derived from an EMBL/GenBank/DDBJ whole genome shotgun (WGS) entry which is preliminary data.</text>
</comment>
<dbReference type="InterPro" id="IPR011009">
    <property type="entry name" value="Kinase-like_dom_sf"/>
</dbReference>
<dbReference type="InterPro" id="IPR051678">
    <property type="entry name" value="AGP_Transferase"/>
</dbReference>
<sequence>MDFDGRFALDNNASFLSWIRRYDDTREQKPTEWVSEFHPGRLTCKHTTTEKLKDNLGAYNLSCKVEFENGEKWIVRFPMVGKVLNVDEKIETEVATMKLIRQKTTIPVPDVKAWGLAADNALGIGPFIMMDFIEGISVDRILQNPKARIMRQDVSENVVETIFRQMVDFLLQLQKLDFSCIGSLASGFEADSGGFSAMVYSRPLTKKSHDFLLDGGVDVFAPRNKTFASTAEYFHHVIDGDLQHLHDQPNSVDDEHDAREKYIYFNVIKSLVSRHVLPNQDTGPFKLICDDLQPTNMIVNNEQDLKIIGVLDWEWSYAAPAQLVSTPWWLLIESPNVWSYIDKRLDRFNRLLELYSRILAEEEPKILGEGFDEDRKPSTMLQACEEDGRQWFHMILRRGFNGPASVPFIKLREQTKDWDELASAIPEEEIEAFVSKKMADLQKYQEQLAEMEERYKVTWNSDLQDWNPFLSDNRRLLVIDDSRRQWQSWACFN</sequence>
<reference evidence="2" key="1">
    <citation type="journal article" date="2020" name="bioRxiv">
        <title>Historical genomics reveals the evolutionary mechanisms behind multiple outbreaks of the host-specific coffee wilt pathogen Fusarium xylarioides.</title>
        <authorList>
            <person name="Peck D."/>
            <person name="Nowell R.W."/>
            <person name="Flood J."/>
            <person name="Ryan M.J."/>
            <person name="Barraclough T.G."/>
        </authorList>
    </citation>
    <scope>NUCLEOTIDE SEQUENCE</scope>
    <source>
        <strain evidence="2">IMI 127659i</strain>
    </source>
</reference>
<dbReference type="InterPro" id="IPR002575">
    <property type="entry name" value="Aminoglycoside_PTrfase"/>
</dbReference>
<dbReference type="Pfam" id="PF01636">
    <property type="entry name" value="APH"/>
    <property type="match status" value="1"/>
</dbReference>
<accession>A0A9P7KWK7</accession>
<proteinExistence type="predicted"/>
<dbReference type="PANTHER" id="PTHR21310:SF37">
    <property type="entry name" value="AMINOGLYCOSIDE PHOSPHOTRANSFERASE DOMAIN-CONTAINING PROTEIN"/>
    <property type="match status" value="1"/>
</dbReference>
<feature type="domain" description="Aminoglycoside phosphotransferase" evidence="1">
    <location>
        <begin position="57"/>
        <end position="314"/>
    </location>
</feature>
<evidence type="ECO:0000313" key="3">
    <source>
        <dbReference type="Proteomes" id="UP000750502"/>
    </source>
</evidence>
<name>A0A9P7KWK7_9HYPO</name>
<gene>
    <name evidence="2" type="ORF">H9Q72_011950</name>
</gene>
<evidence type="ECO:0000313" key="2">
    <source>
        <dbReference type="EMBL" id="KAG5759924.1"/>
    </source>
</evidence>
<dbReference type="OrthoDB" id="5412996at2759"/>
<dbReference type="Gene3D" id="3.90.1200.10">
    <property type="match status" value="1"/>
</dbReference>
<dbReference type="PANTHER" id="PTHR21310">
    <property type="entry name" value="AMINOGLYCOSIDE PHOSPHOTRANSFERASE-RELATED-RELATED"/>
    <property type="match status" value="1"/>
</dbReference>
<keyword evidence="3" id="KW-1185">Reference proteome</keyword>
<reference evidence="2" key="2">
    <citation type="submission" date="2020-10" db="EMBL/GenBank/DDBJ databases">
        <authorList>
            <person name="Peck L.D."/>
            <person name="Nowell R.W."/>
            <person name="Flood J."/>
            <person name="Ryan M.J."/>
            <person name="Barraclough T.G."/>
        </authorList>
    </citation>
    <scope>NUCLEOTIDE SEQUENCE</scope>
    <source>
        <strain evidence="2">IMI 127659i</strain>
    </source>
</reference>
<dbReference type="Proteomes" id="UP000750502">
    <property type="component" value="Unassembled WGS sequence"/>
</dbReference>